<name>A0AB34H3K8_ESCRO</name>
<dbReference type="GO" id="GO:0008484">
    <property type="term" value="F:sulfuric ester hydrolase activity"/>
    <property type="evidence" value="ECO:0007669"/>
    <property type="project" value="InterPro"/>
</dbReference>
<evidence type="ECO:0000256" key="3">
    <source>
        <dbReference type="ARBA" id="ARBA00023180"/>
    </source>
</evidence>
<organism evidence="4 5">
    <name type="scientific">Eschrichtius robustus</name>
    <name type="common">California gray whale</name>
    <name type="synonym">Eschrichtius gibbosus</name>
    <dbReference type="NCBI Taxonomy" id="9764"/>
    <lineage>
        <taxon>Eukaryota</taxon>
        <taxon>Metazoa</taxon>
        <taxon>Chordata</taxon>
        <taxon>Craniata</taxon>
        <taxon>Vertebrata</taxon>
        <taxon>Euteleostomi</taxon>
        <taxon>Mammalia</taxon>
        <taxon>Eutheria</taxon>
        <taxon>Laurasiatheria</taxon>
        <taxon>Artiodactyla</taxon>
        <taxon>Whippomorpha</taxon>
        <taxon>Cetacea</taxon>
        <taxon>Mysticeti</taxon>
        <taxon>Eschrichtiidae</taxon>
        <taxon>Eschrichtius</taxon>
    </lineage>
</organism>
<dbReference type="PANTHER" id="PTHR10342:SF274">
    <property type="entry name" value="ARYLSULFATASE B"/>
    <property type="match status" value="1"/>
</dbReference>
<keyword evidence="5" id="KW-1185">Reference proteome</keyword>
<keyword evidence="1" id="KW-0479">Metal-binding</keyword>
<dbReference type="AlphaFoldDB" id="A0AB34H3K8"/>
<protein>
    <submittedName>
        <fullName evidence="4">Uncharacterized protein</fullName>
    </submittedName>
</protein>
<dbReference type="InterPro" id="IPR047115">
    <property type="entry name" value="ARSB"/>
</dbReference>
<evidence type="ECO:0000313" key="5">
    <source>
        <dbReference type="Proteomes" id="UP001159641"/>
    </source>
</evidence>
<dbReference type="GO" id="GO:0046872">
    <property type="term" value="F:metal ion binding"/>
    <property type="evidence" value="ECO:0007669"/>
    <property type="project" value="UniProtKB-KW"/>
</dbReference>
<proteinExistence type="predicted"/>
<dbReference type="Gene3D" id="3.40.720.10">
    <property type="entry name" value="Alkaline Phosphatase, subunit A"/>
    <property type="match status" value="1"/>
</dbReference>
<dbReference type="SUPFAM" id="SSF53649">
    <property type="entry name" value="Alkaline phosphatase-like"/>
    <property type="match status" value="1"/>
</dbReference>
<accession>A0AB34H3K8</accession>
<dbReference type="EMBL" id="JAIQCJ010001992">
    <property type="protein sequence ID" value="KAJ8786383.1"/>
    <property type="molecule type" value="Genomic_DNA"/>
</dbReference>
<dbReference type="PANTHER" id="PTHR10342">
    <property type="entry name" value="ARYLSULFATASE"/>
    <property type="match status" value="1"/>
</dbReference>
<dbReference type="InterPro" id="IPR017850">
    <property type="entry name" value="Alkaline_phosphatase_core_sf"/>
</dbReference>
<reference evidence="4 5" key="1">
    <citation type="submission" date="2022-11" db="EMBL/GenBank/DDBJ databases">
        <title>Whole genome sequence of Eschrichtius robustus ER-17-0199.</title>
        <authorList>
            <person name="Bruniche-Olsen A."/>
            <person name="Black A.N."/>
            <person name="Fields C.J."/>
            <person name="Walden K."/>
            <person name="Dewoody J.A."/>
        </authorList>
    </citation>
    <scope>NUCLEOTIDE SEQUENCE [LARGE SCALE GENOMIC DNA]</scope>
    <source>
        <strain evidence="4">ER-17-0199</strain>
        <tissue evidence="4">Blubber</tissue>
    </source>
</reference>
<keyword evidence="3" id="KW-0325">Glycoprotein</keyword>
<evidence type="ECO:0000256" key="1">
    <source>
        <dbReference type="ARBA" id="ARBA00022723"/>
    </source>
</evidence>
<comment type="caution">
    <text evidence="4">The sequence shown here is derived from an EMBL/GenBank/DDBJ whole genome shotgun (WGS) entry which is preliminary data.</text>
</comment>
<gene>
    <name evidence="4" type="ORF">J1605_006358</name>
</gene>
<dbReference type="Proteomes" id="UP001159641">
    <property type="component" value="Unassembled WGS sequence"/>
</dbReference>
<evidence type="ECO:0000256" key="2">
    <source>
        <dbReference type="ARBA" id="ARBA00022837"/>
    </source>
</evidence>
<keyword evidence="2" id="KW-0106">Calcium</keyword>
<sequence>MVPPVLNVQVCSCEIECVFNKLAWVTVCFVKKRYNGGQTLAGGNNWPLRGRKWSLWEGGVRGVGFVAGPLLKRRGVKNRELIHISDWLPTLVKLAGGSTEGTKPLDGFDVWKTIRKLFSQLEIR</sequence>
<evidence type="ECO:0000313" key="4">
    <source>
        <dbReference type="EMBL" id="KAJ8786383.1"/>
    </source>
</evidence>